<evidence type="ECO:0000256" key="3">
    <source>
        <dbReference type="ARBA" id="ARBA00023163"/>
    </source>
</evidence>
<dbReference type="PANTHER" id="PTHR43537:SF44">
    <property type="entry name" value="GNTR FAMILY REGULATORY PROTEIN"/>
    <property type="match status" value="1"/>
</dbReference>
<keyword evidence="2" id="KW-0238">DNA-binding</keyword>
<evidence type="ECO:0000256" key="2">
    <source>
        <dbReference type="ARBA" id="ARBA00023125"/>
    </source>
</evidence>
<dbReference type="PANTHER" id="PTHR43537">
    <property type="entry name" value="TRANSCRIPTIONAL REGULATOR, GNTR FAMILY"/>
    <property type="match status" value="1"/>
</dbReference>
<dbReference type="Pfam" id="PF07729">
    <property type="entry name" value="FCD"/>
    <property type="match status" value="1"/>
</dbReference>
<dbReference type="EMBL" id="JFYO01000005">
    <property type="protein sequence ID" value="EZP27738.1"/>
    <property type="molecule type" value="Genomic_DNA"/>
</dbReference>
<dbReference type="eggNOG" id="COG2186">
    <property type="taxonomic scope" value="Bacteria"/>
</dbReference>
<dbReference type="AlphaFoldDB" id="A0A031FT40"/>
<feature type="domain" description="HTH gntR-type" evidence="4">
    <location>
        <begin position="7"/>
        <end position="74"/>
    </location>
</feature>
<dbReference type="SMART" id="SM00895">
    <property type="entry name" value="FCD"/>
    <property type="match status" value="1"/>
</dbReference>
<dbReference type="InterPro" id="IPR036390">
    <property type="entry name" value="WH_DNA-bd_sf"/>
</dbReference>
<sequence>MPTPATTASHAHIVETLGRRIVGGELPPGTGLTLAGLEESFTASRTVVREAVRVLEAHGLLTSRRRVGLVVRPQAEWDILNADIIEWSLDSPRRRDVLIELTDLRVAVEPVAARLAAERAGDADRDELVRWAALLSDLGSQGLGDSDEYLDADIAYHRLLLKASGNALFEKLGDPIAEILRGRSVRGLTPGMPRVGTLEAHLATAQAIRDGRGADAEASAREHLTLVSGEVEEV</sequence>
<evidence type="ECO:0000313" key="5">
    <source>
        <dbReference type="EMBL" id="EZP27738.1"/>
    </source>
</evidence>
<dbReference type="InterPro" id="IPR008920">
    <property type="entry name" value="TF_FadR/GntR_C"/>
</dbReference>
<dbReference type="Pfam" id="PF00392">
    <property type="entry name" value="GntR"/>
    <property type="match status" value="1"/>
</dbReference>
<dbReference type="SUPFAM" id="SSF46785">
    <property type="entry name" value="Winged helix' DNA-binding domain"/>
    <property type="match status" value="1"/>
</dbReference>
<dbReference type="InterPro" id="IPR036388">
    <property type="entry name" value="WH-like_DNA-bd_sf"/>
</dbReference>
<keyword evidence="3" id="KW-0804">Transcription</keyword>
<accession>A0A031FT40</accession>
<gene>
    <name evidence="5" type="ORF">BW34_01730</name>
</gene>
<dbReference type="InterPro" id="IPR011711">
    <property type="entry name" value="GntR_C"/>
</dbReference>
<dbReference type="GO" id="GO:0003677">
    <property type="term" value="F:DNA binding"/>
    <property type="evidence" value="ECO:0007669"/>
    <property type="project" value="UniProtKB-KW"/>
</dbReference>
<dbReference type="PROSITE" id="PS50949">
    <property type="entry name" value="HTH_GNTR"/>
    <property type="match status" value="1"/>
</dbReference>
<dbReference type="SMART" id="SM00345">
    <property type="entry name" value="HTH_GNTR"/>
    <property type="match status" value="1"/>
</dbReference>
<reference evidence="5 6" key="1">
    <citation type="submission" date="2014-03" db="EMBL/GenBank/DDBJ databases">
        <title>Draft Genome Sequences of 13 Willow Endophytes.</title>
        <authorList>
            <person name="Gan H.Y."/>
            <person name="Gan H.M."/>
            <person name="Savka M.A."/>
            <person name="Hudson A.O."/>
        </authorList>
    </citation>
    <scope>NUCLEOTIDE SEQUENCE [LARGE SCALE GENOMIC DNA]</scope>
    <source>
        <strain evidence="5 6">RIT293</strain>
    </source>
</reference>
<keyword evidence="6" id="KW-1185">Reference proteome</keyword>
<organism evidence="5 6">
    <name type="scientific">Microbacterium oleivorans</name>
    <dbReference type="NCBI Taxonomy" id="273677"/>
    <lineage>
        <taxon>Bacteria</taxon>
        <taxon>Bacillati</taxon>
        <taxon>Actinomycetota</taxon>
        <taxon>Actinomycetes</taxon>
        <taxon>Micrococcales</taxon>
        <taxon>Microbacteriaceae</taxon>
        <taxon>Microbacterium</taxon>
    </lineage>
</organism>
<proteinExistence type="predicted"/>
<dbReference type="SUPFAM" id="SSF48008">
    <property type="entry name" value="GntR ligand-binding domain-like"/>
    <property type="match status" value="1"/>
</dbReference>
<dbReference type="Gene3D" id="1.20.120.530">
    <property type="entry name" value="GntR ligand-binding domain-like"/>
    <property type="match status" value="1"/>
</dbReference>
<name>A0A031FT40_9MICO</name>
<dbReference type="PATRIC" id="fig|273677.3.peg.1713"/>
<evidence type="ECO:0000313" key="6">
    <source>
        <dbReference type="Proteomes" id="UP000024001"/>
    </source>
</evidence>
<dbReference type="OrthoDB" id="4164516at2"/>
<dbReference type="GO" id="GO:0003700">
    <property type="term" value="F:DNA-binding transcription factor activity"/>
    <property type="evidence" value="ECO:0007669"/>
    <property type="project" value="InterPro"/>
</dbReference>
<dbReference type="InterPro" id="IPR000524">
    <property type="entry name" value="Tscrpt_reg_HTH_GntR"/>
</dbReference>
<evidence type="ECO:0000256" key="1">
    <source>
        <dbReference type="ARBA" id="ARBA00023015"/>
    </source>
</evidence>
<dbReference type="Proteomes" id="UP000024001">
    <property type="component" value="Unassembled WGS sequence"/>
</dbReference>
<keyword evidence="1" id="KW-0805">Transcription regulation</keyword>
<dbReference type="Gene3D" id="1.10.10.10">
    <property type="entry name" value="Winged helix-like DNA-binding domain superfamily/Winged helix DNA-binding domain"/>
    <property type="match status" value="1"/>
</dbReference>
<comment type="caution">
    <text evidence="5">The sequence shown here is derived from an EMBL/GenBank/DDBJ whole genome shotgun (WGS) entry which is preliminary data.</text>
</comment>
<dbReference type="RefSeq" id="WP_036311332.1">
    <property type="nucleotide sequence ID" value="NZ_JFYO01000005.1"/>
</dbReference>
<evidence type="ECO:0000259" key="4">
    <source>
        <dbReference type="PROSITE" id="PS50949"/>
    </source>
</evidence>
<protein>
    <submittedName>
        <fullName evidence="5">Transcriptional regulator</fullName>
    </submittedName>
</protein>